<dbReference type="Pfam" id="PF15003">
    <property type="entry name" value="HAUS2"/>
    <property type="match status" value="1"/>
</dbReference>
<name>A0A9W8G761_9FUNG</name>
<dbReference type="InterPro" id="IPR028346">
    <property type="entry name" value="HAUS2"/>
</dbReference>
<evidence type="ECO:0000256" key="1">
    <source>
        <dbReference type="SAM" id="MobiDB-lite"/>
    </source>
</evidence>
<reference evidence="2" key="1">
    <citation type="submission" date="2022-07" db="EMBL/GenBank/DDBJ databases">
        <title>Phylogenomic reconstructions and comparative analyses of Kickxellomycotina fungi.</title>
        <authorList>
            <person name="Reynolds N.K."/>
            <person name="Stajich J.E."/>
            <person name="Barry K."/>
            <person name="Grigoriev I.V."/>
            <person name="Crous P."/>
            <person name="Smith M.E."/>
        </authorList>
    </citation>
    <scope>NUCLEOTIDE SEQUENCE</scope>
    <source>
        <strain evidence="2">NRRL 3115</strain>
    </source>
</reference>
<protein>
    <submittedName>
        <fullName evidence="2">Uncharacterized protein</fullName>
    </submittedName>
</protein>
<feature type="compositionally biased region" description="Polar residues" evidence="1">
    <location>
        <begin position="54"/>
        <end position="68"/>
    </location>
</feature>
<proteinExistence type="predicted"/>
<dbReference type="EMBL" id="JANBTW010000027">
    <property type="protein sequence ID" value="KAJ2677856.1"/>
    <property type="molecule type" value="Genomic_DNA"/>
</dbReference>
<evidence type="ECO:0000313" key="2">
    <source>
        <dbReference type="EMBL" id="KAJ2677856.1"/>
    </source>
</evidence>
<evidence type="ECO:0000313" key="3">
    <source>
        <dbReference type="Proteomes" id="UP001151518"/>
    </source>
</evidence>
<dbReference type="AlphaFoldDB" id="A0A9W8G761"/>
<gene>
    <name evidence="2" type="ORF">GGI25_002808</name>
</gene>
<dbReference type="GO" id="GO:0051225">
    <property type="term" value="P:spindle assembly"/>
    <property type="evidence" value="ECO:0007669"/>
    <property type="project" value="InterPro"/>
</dbReference>
<feature type="compositionally biased region" description="Polar residues" evidence="1">
    <location>
        <begin position="1"/>
        <end position="10"/>
    </location>
</feature>
<feature type="region of interest" description="Disordered" evidence="1">
    <location>
        <begin position="1"/>
        <end position="68"/>
    </location>
</feature>
<comment type="caution">
    <text evidence="2">The sequence shown here is derived from an EMBL/GenBank/DDBJ whole genome shotgun (WGS) entry which is preliminary data.</text>
</comment>
<dbReference type="Proteomes" id="UP001151518">
    <property type="component" value="Unassembled WGS sequence"/>
</dbReference>
<feature type="compositionally biased region" description="Low complexity" evidence="1">
    <location>
        <begin position="18"/>
        <end position="41"/>
    </location>
</feature>
<accession>A0A9W8G761</accession>
<dbReference type="GO" id="GO:0031023">
    <property type="term" value="P:microtubule organizing center organization"/>
    <property type="evidence" value="ECO:0007669"/>
    <property type="project" value="InterPro"/>
</dbReference>
<organism evidence="2 3">
    <name type="scientific">Coemansia spiralis</name>
    <dbReference type="NCBI Taxonomy" id="417178"/>
    <lineage>
        <taxon>Eukaryota</taxon>
        <taxon>Fungi</taxon>
        <taxon>Fungi incertae sedis</taxon>
        <taxon>Zoopagomycota</taxon>
        <taxon>Kickxellomycotina</taxon>
        <taxon>Kickxellomycetes</taxon>
        <taxon>Kickxellales</taxon>
        <taxon>Kickxellaceae</taxon>
        <taxon>Coemansia</taxon>
    </lineage>
</organism>
<sequence>MNGSFSNQQKGILRRSSTRLALTRPASRAAKAAPTAAASTTARREARRTQLQTSNTRVSSLQKNEGANSSLVAYTSNNVSKHTTPHKHVDTLKSQIPNANRVRRSGLNPMSVKLDLAGNIGLLIDTDTAQPVTAVANAEYLSQMDEDEYGSDDDLGDSEATQAARMQTVLVERIANTDKEQQERLIEADRKDYEANGEVLDHEIIMKRLQSLSSFALHLRQIGKNRASLLARLAEPMAEEHWTLDAAYHQRIIDVLQHISGIVNRLPAISAGARHCINALLPEKSSVPSEGSEMENSAYASGRRIAQMERLVHEVEQAIEWVEAGKMTDTTMPPISL</sequence>
<dbReference type="OrthoDB" id="5564679at2759"/>